<accession>A0AAV9E1A6</accession>
<dbReference type="AlphaFoldDB" id="A0AAV9E1A6"/>
<feature type="compositionally biased region" description="Low complexity" evidence="1">
    <location>
        <begin position="1"/>
        <end position="15"/>
    </location>
</feature>
<name>A0AAV9E1A6_ACOCL</name>
<protein>
    <submittedName>
        <fullName evidence="2">Uncharacterized protein</fullName>
    </submittedName>
</protein>
<sequence>MQAHQSSQQQQQQHQPPSGAVTSDPAKAAAAAAAVGNMKGLPSPGLLQAAQFAAAAAAASGGGNPHTLMSAAVTYPYMHTMSSSMQSVPVKPPDQKPAAA</sequence>
<reference evidence="2" key="1">
    <citation type="journal article" date="2023" name="Nat. Commun.">
        <title>Diploid and tetraploid genomes of Acorus and the evolution of monocots.</title>
        <authorList>
            <person name="Ma L."/>
            <person name="Liu K.W."/>
            <person name="Li Z."/>
            <person name="Hsiao Y.Y."/>
            <person name="Qi Y."/>
            <person name="Fu T."/>
            <person name="Tang G.D."/>
            <person name="Zhang D."/>
            <person name="Sun W.H."/>
            <person name="Liu D.K."/>
            <person name="Li Y."/>
            <person name="Chen G.Z."/>
            <person name="Liu X.D."/>
            <person name="Liao X.Y."/>
            <person name="Jiang Y.T."/>
            <person name="Yu X."/>
            <person name="Hao Y."/>
            <person name="Huang J."/>
            <person name="Zhao X.W."/>
            <person name="Ke S."/>
            <person name="Chen Y.Y."/>
            <person name="Wu W.L."/>
            <person name="Hsu J.L."/>
            <person name="Lin Y.F."/>
            <person name="Huang M.D."/>
            <person name="Li C.Y."/>
            <person name="Huang L."/>
            <person name="Wang Z.W."/>
            <person name="Zhao X."/>
            <person name="Zhong W.Y."/>
            <person name="Peng D.H."/>
            <person name="Ahmad S."/>
            <person name="Lan S."/>
            <person name="Zhang J.S."/>
            <person name="Tsai W.C."/>
            <person name="Van de Peer Y."/>
            <person name="Liu Z.J."/>
        </authorList>
    </citation>
    <scope>NUCLEOTIDE SEQUENCE</scope>
    <source>
        <strain evidence="2">CP</strain>
    </source>
</reference>
<organism evidence="2 3">
    <name type="scientific">Acorus calamus</name>
    <name type="common">Sweet flag</name>
    <dbReference type="NCBI Taxonomy" id="4465"/>
    <lineage>
        <taxon>Eukaryota</taxon>
        <taxon>Viridiplantae</taxon>
        <taxon>Streptophyta</taxon>
        <taxon>Embryophyta</taxon>
        <taxon>Tracheophyta</taxon>
        <taxon>Spermatophyta</taxon>
        <taxon>Magnoliopsida</taxon>
        <taxon>Liliopsida</taxon>
        <taxon>Acoraceae</taxon>
        <taxon>Acorus</taxon>
    </lineage>
</organism>
<gene>
    <name evidence="2" type="ORF">QJS10_CPA10g00225</name>
</gene>
<feature type="region of interest" description="Disordered" evidence="1">
    <location>
        <begin position="1"/>
        <end position="40"/>
    </location>
</feature>
<comment type="caution">
    <text evidence="2">The sequence shown here is derived from an EMBL/GenBank/DDBJ whole genome shotgun (WGS) entry which is preliminary data.</text>
</comment>
<evidence type="ECO:0000256" key="1">
    <source>
        <dbReference type="SAM" id="MobiDB-lite"/>
    </source>
</evidence>
<reference evidence="2" key="2">
    <citation type="submission" date="2023-06" db="EMBL/GenBank/DDBJ databases">
        <authorList>
            <person name="Ma L."/>
            <person name="Liu K.-W."/>
            <person name="Li Z."/>
            <person name="Hsiao Y.-Y."/>
            <person name="Qi Y."/>
            <person name="Fu T."/>
            <person name="Tang G."/>
            <person name="Zhang D."/>
            <person name="Sun W.-H."/>
            <person name="Liu D.-K."/>
            <person name="Li Y."/>
            <person name="Chen G.-Z."/>
            <person name="Liu X.-D."/>
            <person name="Liao X.-Y."/>
            <person name="Jiang Y.-T."/>
            <person name="Yu X."/>
            <person name="Hao Y."/>
            <person name="Huang J."/>
            <person name="Zhao X.-W."/>
            <person name="Ke S."/>
            <person name="Chen Y.-Y."/>
            <person name="Wu W.-L."/>
            <person name="Hsu J.-L."/>
            <person name="Lin Y.-F."/>
            <person name="Huang M.-D."/>
            <person name="Li C.-Y."/>
            <person name="Huang L."/>
            <person name="Wang Z.-W."/>
            <person name="Zhao X."/>
            <person name="Zhong W.-Y."/>
            <person name="Peng D.-H."/>
            <person name="Ahmad S."/>
            <person name="Lan S."/>
            <person name="Zhang J.-S."/>
            <person name="Tsai W.-C."/>
            <person name="Van De Peer Y."/>
            <person name="Liu Z.-J."/>
        </authorList>
    </citation>
    <scope>NUCLEOTIDE SEQUENCE</scope>
    <source>
        <strain evidence="2">CP</strain>
        <tissue evidence="2">Leaves</tissue>
    </source>
</reference>
<dbReference type="Proteomes" id="UP001180020">
    <property type="component" value="Unassembled WGS sequence"/>
</dbReference>
<evidence type="ECO:0000313" key="3">
    <source>
        <dbReference type="Proteomes" id="UP001180020"/>
    </source>
</evidence>
<keyword evidence="3" id="KW-1185">Reference proteome</keyword>
<evidence type="ECO:0000313" key="2">
    <source>
        <dbReference type="EMBL" id="KAK1307019.1"/>
    </source>
</evidence>
<dbReference type="EMBL" id="JAUJYO010000010">
    <property type="protein sequence ID" value="KAK1307019.1"/>
    <property type="molecule type" value="Genomic_DNA"/>
</dbReference>
<proteinExistence type="predicted"/>